<feature type="compositionally biased region" description="Basic and acidic residues" evidence="1">
    <location>
        <begin position="8"/>
        <end position="20"/>
    </location>
</feature>
<dbReference type="Proteomes" id="UP001212498">
    <property type="component" value="Unassembled WGS sequence"/>
</dbReference>
<organism evidence="2 3">
    <name type="scientific">Nonomuraea ferruginea</name>
    <dbReference type="NCBI Taxonomy" id="46174"/>
    <lineage>
        <taxon>Bacteria</taxon>
        <taxon>Bacillati</taxon>
        <taxon>Actinomycetota</taxon>
        <taxon>Actinomycetes</taxon>
        <taxon>Streptosporangiales</taxon>
        <taxon>Streptosporangiaceae</taxon>
        <taxon>Nonomuraea</taxon>
    </lineage>
</organism>
<dbReference type="RefSeq" id="WP_271276608.1">
    <property type="nucleotide sequence ID" value="NZ_BAABFD010000019.1"/>
</dbReference>
<evidence type="ECO:0000313" key="2">
    <source>
        <dbReference type="EMBL" id="MDA0641910.1"/>
    </source>
</evidence>
<accession>A0ABT4SXX5</accession>
<gene>
    <name evidence="2" type="ORF">OUY24_14870</name>
</gene>
<reference evidence="2 3" key="1">
    <citation type="submission" date="2022-11" db="EMBL/GenBank/DDBJ databases">
        <title>Nonomuraea corallina sp. nov., a new species of the genus Nonomuraea isolated from sea side sediment in Thai sea.</title>
        <authorList>
            <person name="Ngamcharungchit C."/>
            <person name="Matsumoto A."/>
            <person name="Suriyachadkun C."/>
            <person name="Panbangred W."/>
            <person name="Inahashi Y."/>
            <person name="Intra B."/>
        </authorList>
    </citation>
    <scope>NUCLEOTIDE SEQUENCE [LARGE SCALE GENOMIC DNA]</scope>
    <source>
        <strain evidence="2 3">DSM 43553</strain>
    </source>
</reference>
<sequence>MGRHRYKRTPDQPPAHRESEVPVVLPHVVMTIADDGAMTVTVDGQT</sequence>
<name>A0ABT4SXX5_9ACTN</name>
<protein>
    <recommendedName>
        <fullName evidence="4">(2Fe-2S)-binding protein</fullName>
    </recommendedName>
</protein>
<proteinExistence type="predicted"/>
<evidence type="ECO:0008006" key="4">
    <source>
        <dbReference type="Google" id="ProtNLM"/>
    </source>
</evidence>
<evidence type="ECO:0000256" key="1">
    <source>
        <dbReference type="SAM" id="MobiDB-lite"/>
    </source>
</evidence>
<evidence type="ECO:0000313" key="3">
    <source>
        <dbReference type="Proteomes" id="UP001212498"/>
    </source>
</evidence>
<dbReference type="EMBL" id="JAPNUD010000032">
    <property type="protein sequence ID" value="MDA0641910.1"/>
    <property type="molecule type" value="Genomic_DNA"/>
</dbReference>
<comment type="caution">
    <text evidence="2">The sequence shown here is derived from an EMBL/GenBank/DDBJ whole genome shotgun (WGS) entry which is preliminary data.</text>
</comment>
<feature type="region of interest" description="Disordered" evidence="1">
    <location>
        <begin position="1"/>
        <end position="21"/>
    </location>
</feature>
<keyword evidence="3" id="KW-1185">Reference proteome</keyword>